<name>A0A7W1XS89_9BACL</name>
<dbReference type="EMBL" id="JACEOL010000025">
    <property type="protein sequence ID" value="MBA4602192.1"/>
    <property type="molecule type" value="Genomic_DNA"/>
</dbReference>
<evidence type="ECO:0000313" key="3">
    <source>
        <dbReference type="EMBL" id="MBA4602192.1"/>
    </source>
</evidence>
<keyword evidence="4" id="KW-1185">Reference proteome</keyword>
<dbReference type="InterPro" id="IPR001223">
    <property type="entry name" value="Glyco_hydro18_cat"/>
</dbReference>
<comment type="caution">
    <text evidence="3">The sequence shown here is derived from an EMBL/GenBank/DDBJ whole genome shotgun (WGS) entry which is preliminary data.</text>
</comment>
<feature type="region of interest" description="Disordered" evidence="1">
    <location>
        <begin position="105"/>
        <end position="178"/>
    </location>
</feature>
<dbReference type="Pfam" id="PF00704">
    <property type="entry name" value="Glyco_hydro_18"/>
    <property type="match status" value="1"/>
</dbReference>
<dbReference type="GO" id="GO:0005975">
    <property type="term" value="P:carbohydrate metabolic process"/>
    <property type="evidence" value="ECO:0007669"/>
    <property type="project" value="InterPro"/>
</dbReference>
<feature type="region of interest" description="Disordered" evidence="1">
    <location>
        <begin position="41"/>
        <end position="89"/>
    </location>
</feature>
<dbReference type="Proteomes" id="UP000538292">
    <property type="component" value="Unassembled WGS sequence"/>
</dbReference>
<dbReference type="InterPro" id="IPR017853">
    <property type="entry name" value="GH"/>
</dbReference>
<reference evidence="3 4" key="1">
    <citation type="submission" date="2020-07" db="EMBL/GenBank/DDBJ databases">
        <title>Thermoactinomyces phylogeny.</title>
        <authorList>
            <person name="Dunlap C."/>
        </authorList>
    </citation>
    <scope>NUCLEOTIDE SEQUENCE [LARGE SCALE GENOMIC DNA]</scope>
    <source>
        <strain evidence="3 4">AMNI-1</strain>
    </source>
</reference>
<dbReference type="SMART" id="SM00636">
    <property type="entry name" value="Glyco_18"/>
    <property type="match status" value="1"/>
</dbReference>
<evidence type="ECO:0000256" key="1">
    <source>
        <dbReference type="SAM" id="MobiDB-lite"/>
    </source>
</evidence>
<protein>
    <recommendedName>
        <fullName evidence="2">GH18 domain-containing protein</fullName>
    </recommendedName>
</protein>
<dbReference type="GO" id="GO:0008061">
    <property type="term" value="F:chitin binding"/>
    <property type="evidence" value="ECO:0007669"/>
    <property type="project" value="InterPro"/>
</dbReference>
<dbReference type="InterPro" id="IPR011583">
    <property type="entry name" value="Chitinase_II/V-like_cat"/>
</dbReference>
<organism evidence="3 4">
    <name type="scientific">Thermoactinomyces mirandus</name>
    <dbReference type="NCBI Taxonomy" id="2756294"/>
    <lineage>
        <taxon>Bacteria</taxon>
        <taxon>Bacillati</taxon>
        <taxon>Bacillota</taxon>
        <taxon>Bacilli</taxon>
        <taxon>Bacillales</taxon>
        <taxon>Thermoactinomycetaceae</taxon>
        <taxon>Thermoactinomyces</taxon>
    </lineage>
</organism>
<evidence type="ECO:0000313" key="4">
    <source>
        <dbReference type="Proteomes" id="UP000538292"/>
    </source>
</evidence>
<dbReference type="AlphaFoldDB" id="A0A7W1XS89"/>
<dbReference type="Gene3D" id="3.10.50.10">
    <property type="match status" value="1"/>
</dbReference>
<gene>
    <name evidence="3" type="ORF">H2C83_07655</name>
</gene>
<evidence type="ECO:0000259" key="2">
    <source>
        <dbReference type="PROSITE" id="PS51910"/>
    </source>
</evidence>
<feature type="compositionally biased region" description="Polar residues" evidence="1">
    <location>
        <begin position="42"/>
        <end position="52"/>
    </location>
</feature>
<accession>A0A7W1XS89</accession>
<sequence length="497" mass="55237">MEKRRLETRKRFRKKTAIISAIAGALVLAGASAYFFIHSSDAKSGQNTPTAKESSEETLYAEESAPVEDPETTGFVSADPAESADQPTRTEARYIDEIILKHNNQKPAAHGNNPSSPADSGKATGPKDTPGSNKETPGTPEISPPEKEPDLDTPVPLPQPEPNIPPEQDTPQPEEPVEKGFETTVWYPFWGGNAAYQVLKEQSIDSINLFWFELAPDGKIKRMKYAKPVSDDIIQTARNKGTRIIATVANTDGWSDYEKGAQALHQLIATKAKQEQLADRLVQFAVANKMDGLDINFEVIQGSDRENFSQFMEILSRKLHQHDKILSVSAYPKTTDGGWEGPQAQDWKRLGQAVDEFKIMTYNYHTSSPGPGAPLHWLDQVIRYGESQMSAHKLYVGLPAFGYQWAENGSRSTVTYEKAQALIKKHKPSVKRDVNGEPSFTYIENGKTYTVYFQDRTSLQKKMDLLAKKHPKIGGITEWYLGAEDPAAWAVLKSSPK</sequence>
<dbReference type="PANTHER" id="PTHR46066:SF2">
    <property type="entry name" value="CHITINASE DOMAIN-CONTAINING PROTEIN 1"/>
    <property type="match status" value="1"/>
</dbReference>
<dbReference type="PROSITE" id="PS51910">
    <property type="entry name" value="GH18_2"/>
    <property type="match status" value="1"/>
</dbReference>
<feature type="domain" description="GH18" evidence="2">
    <location>
        <begin position="181"/>
        <end position="497"/>
    </location>
</feature>
<dbReference type="InterPro" id="IPR029070">
    <property type="entry name" value="Chitinase_insertion_sf"/>
</dbReference>
<dbReference type="PANTHER" id="PTHR46066">
    <property type="entry name" value="CHITINASE DOMAIN-CONTAINING PROTEIN 1 FAMILY MEMBER"/>
    <property type="match status" value="1"/>
</dbReference>
<dbReference type="Gene3D" id="3.20.20.80">
    <property type="entry name" value="Glycosidases"/>
    <property type="match status" value="1"/>
</dbReference>
<proteinExistence type="predicted"/>
<feature type="compositionally biased region" description="Pro residues" evidence="1">
    <location>
        <begin position="155"/>
        <end position="165"/>
    </location>
</feature>
<dbReference type="SUPFAM" id="SSF51445">
    <property type="entry name" value="(Trans)glycosidases"/>
    <property type="match status" value="1"/>
</dbReference>
<dbReference type="RefSeq" id="WP_181739442.1">
    <property type="nucleotide sequence ID" value="NZ_JACEOL010000025.1"/>
</dbReference>